<keyword evidence="3" id="KW-1185">Reference proteome</keyword>
<dbReference type="InterPro" id="IPR036291">
    <property type="entry name" value="NAD(P)-bd_dom_sf"/>
</dbReference>
<organism evidence="2 3">
    <name type="scientific">Comamonas terrae</name>
    <dbReference type="NCBI Taxonomy" id="673548"/>
    <lineage>
        <taxon>Bacteria</taxon>
        <taxon>Pseudomonadati</taxon>
        <taxon>Pseudomonadota</taxon>
        <taxon>Betaproteobacteria</taxon>
        <taxon>Burkholderiales</taxon>
        <taxon>Comamonadaceae</taxon>
        <taxon>Comamonas</taxon>
    </lineage>
</organism>
<evidence type="ECO:0000313" key="3">
    <source>
        <dbReference type="Proteomes" id="UP001597463"/>
    </source>
</evidence>
<protein>
    <submittedName>
        <fullName evidence="2">NAD-dependent epimerase/dehydratase family protein</fullName>
    </submittedName>
</protein>
<dbReference type="SUPFAM" id="SSF51735">
    <property type="entry name" value="NAD(P)-binding Rossmann-fold domains"/>
    <property type="match status" value="1"/>
</dbReference>
<evidence type="ECO:0000313" key="2">
    <source>
        <dbReference type="EMBL" id="MFD2756455.1"/>
    </source>
</evidence>
<dbReference type="InterPro" id="IPR001509">
    <property type="entry name" value="Epimerase_deHydtase"/>
</dbReference>
<sequence length="292" mass="30890">MRILICGGTGFLGRHVVNALIQAGHDPVVRSRHSDPALDFAHATDAEAWRPHLQNVDAVVNAVGALRDTPAQSLDMLHTAAPMALFDACAQAGIRRVVQVSALGVHEGDTRYASTKRAADDHLLALNAAGRLHGVVVRPSVIFGAGGASTELFLALARLPVLLLPQAVRDSFIQPLAVRDLAEVLARLAAQDEPTGVVNLGGPEPVAMGSLIASLRAQMGRAPARVGHLPQWASVASAKVGDRISALPWCSETLALLQNSNVTDPQTLADLLGRPPVPPQRLYATLPRERRS</sequence>
<dbReference type="PANTHER" id="PTHR12126">
    <property type="entry name" value="NADH-UBIQUINONE OXIDOREDUCTASE 39 KDA SUBUNIT-RELATED"/>
    <property type="match status" value="1"/>
</dbReference>
<dbReference type="EMBL" id="JBHUMV010000011">
    <property type="protein sequence ID" value="MFD2756455.1"/>
    <property type="molecule type" value="Genomic_DNA"/>
</dbReference>
<dbReference type="RefSeq" id="WP_066470965.1">
    <property type="nucleotide sequence ID" value="NZ_BCNT01000001.1"/>
</dbReference>
<gene>
    <name evidence="2" type="ORF">ACFSW6_20465</name>
</gene>
<proteinExistence type="predicted"/>
<dbReference type="PANTHER" id="PTHR12126:SF11">
    <property type="entry name" value="NADH DEHYDROGENASE [UBIQUINONE] 1 ALPHA SUBCOMPLEX SUBUNIT 9, MITOCHONDRIAL"/>
    <property type="match status" value="1"/>
</dbReference>
<feature type="domain" description="NAD-dependent epimerase/dehydratase" evidence="1">
    <location>
        <begin position="3"/>
        <end position="201"/>
    </location>
</feature>
<evidence type="ECO:0000259" key="1">
    <source>
        <dbReference type="Pfam" id="PF01370"/>
    </source>
</evidence>
<dbReference type="Gene3D" id="3.40.50.720">
    <property type="entry name" value="NAD(P)-binding Rossmann-like Domain"/>
    <property type="match status" value="1"/>
</dbReference>
<name>A0ABW5UT63_9BURK</name>
<comment type="caution">
    <text evidence="2">The sequence shown here is derived from an EMBL/GenBank/DDBJ whole genome shotgun (WGS) entry which is preliminary data.</text>
</comment>
<dbReference type="Proteomes" id="UP001597463">
    <property type="component" value="Unassembled WGS sequence"/>
</dbReference>
<dbReference type="InterPro" id="IPR051207">
    <property type="entry name" value="ComplexI_NDUFA9_subunit"/>
</dbReference>
<accession>A0ABW5UT63</accession>
<dbReference type="Pfam" id="PF01370">
    <property type="entry name" value="Epimerase"/>
    <property type="match status" value="1"/>
</dbReference>
<reference evidence="3" key="1">
    <citation type="journal article" date="2019" name="Int. J. Syst. Evol. Microbiol.">
        <title>The Global Catalogue of Microorganisms (GCM) 10K type strain sequencing project: providing services to taxonomists for standard genome sequencing and annotation.</title>
        <authorList>
            <consortium name="The Broad Institute Genomics Platform"/>
            <consortium name="The Broad Institute Genome Sequencing Center for Infectious Disease"/>
            <person name="Wu L."/>
            <person name="Ma J."/>
        </authorList>
    </citation>
    <scope>NUCLEOTIDE SEQUENCE [LARGE SCALE GENOMIC DNA]</scope>
    <source>
        <strain evidence="3">TISTR 1906</strain>
    </source>
</reference>